<dbReference type="AlphaFoldDB" id="A0ABD2MWU7"/>
<accession>A0ABD2MWU7</accession>
<evidence type="ECO:0000313" key="2">
    <source>
        <dbReference type="Proteomes" id="UP001516400"/>
    </source>
</evidence>
<dbReference type="Proteomes" id="UP001516400">
    <property type="component" value="Unassembled WGS sequence"/>
</dbReference>
<sequence>MISEIKRITQKEFVRSIPVLMTIFRNTQAVYRNGITSLMNIKIVILNGLKTVKKHLTHIGSKEFKLAILPVPKKPIRINDIKIKHFLKVSQFKFFFDFNFCSINIHNIRREQ</sequence>
<comment type="caution">
    <text evidence="1">The sequence shown here is derived from an EMBL/GenBank/DDBJ whole genome shotgun (WGS) entry which is preliminary data.</text>
</comment>
<reference evidence="1 2" key="1">
    <citation type="journal article" date="2021" name="BMC Biol.">
        <title>Horizontally acquired antibacterial genes associated with adaptive radiation of ladybird beetles.</title>
        <authorList>
            <person name="Li H.S."/>
            <person name="Tang X.F."/>
            <person name="Huang Y.H."/>
            <person name="Xu Z.Y."/>
            <person name="Chen M.L."/>
            <person name="Du X.Y."/>
            <person name="Qiu B.Y."/>
            <person name="Chen P.T."/>
            <person name="Zhang W."/>
            <person name="Slipinski A."/>
            <person name="Escalona H.E."/>
            <person name="Waterhouse R.M."/>
            <person name="Zwick A."/>
            <person name="Pang H."/>
        </authorList>
    </citation>
    <scope>NUCLEOTIDE SEQUENCE [LARGE SCALE GENOMIC DNA]</scope>
    <source>
        <strain evidence="1">SYSU2018</strain>
    </source>
</reference>
<gene>
    <name evidence="1" type="ORF">HHI36_021361</name>
</gene>
<evidence type="ECO:0000313" key="1">
    <source>
        <dbReference type="EMBL" id="KAL3270841.1"/>
    </source>
</evidence>
<protein>
    <submittedName>
        <fullName evidence="1">Uncharacterized protein</fullName>
    </submittedName>
</protein>
<name>A0ABD2MWU7_9CUCU</name>
<organism evidence="1 2">
    <name type="scientific">Cryptolaemus montrouzieri</name>
    <dbReference type="NCBI Taxonomy" id="559131"/>
    <lineage>
        <taxon>Eukaryota</taxon>
        <taxon>Metazoa</taxon>
        <taxon>Ecdysozoa</taxon>
        <taxon>Arthropoda</taxon>
        <taxon>Hexapoda</taxon>
        <taxon>Insecta</taxon>
        <taxon>Pterygota</taxon>
        <taxon>Neoptera</taxon>
        <taxon>Endopterygota</taxon>
        <taxon>Coleoptera</taxon>
        <taxon>Polyphaga</taxon>
        <taxon>Cucujiformia</taxon>
        <taxon>Coccinelloidea</taxon>
        <taxon>Coccinellidae</taxon>
        <taxon>Scymninae</taxon>
        <taxon>Scymnini</taxon>
        <taxon>Cryptolaemus</taxon>
    </lineage>
</organism>
<proteinExistence type="predicted"/>
<dbReference type="EMBL" id="JABFTP020000042">
    <property type="protein sequence ID" value="KAL3270841.1"/>
    <property type="molecule type" value="Genomic_DNA"/>
</dbReference>
<keyword evidence="2" id="KW-1185">Reference proteome</keyword>